<protein>
    <submittedName>
        <fullName evidence="3">2-phospho-L-lactate transferase</fullName>
        <ecNumber evidence="3">2.7.8.28</ecNumber>
    </submittedName>
</protein>
<reference evidence="3" key="1">
    <citation type="submission" date="2020-08" db="EMBL/GenBank/DDBJ databases">
        <authorList>
            <person name="Hu Y."/>
            <person name="Nguyen S.V."/>
            <person name="Li F."/>
            <person name="Fanning S."/>
        </authorList>
    </citation>
    <scope>NUCLEOTIDE SEQUENCE</scope>
    <source>
        <strain evidence="3">SYSU D8009</strain>
    </source>
</reference>
<dbReference type="Proteomes" id="UP000600101">
    <property type="component" value="Unassembled WGS sequence"/>
</dbReference>
<dbReference type="Pfam" id="PF01933">
    <property type="entry name" value="CofD"/>
    <property type="match status" value="1"/>
</dbReference>
<dbReference type="InterPro" id="IPR010115">
    <property type="entry name" value="FbiA/CofD"/>
</dbReference>
<comment type="caution">
    <text evidence="3">The sequence shown here is derived from an EMBL/GenBank/DDBJ whole genome shotgun (WGS) entry which is preliminary data.</text>
</comment>
<dbReference type="GO" id="GO:0043743">
    <property type="term" value="F:LPPG:FO 2-phospho-L-lactate transferase activity"/>
    <property type="evidence" value="ECO:0007669"/>
    <property type="project" value="UniProtKB-EC"/>
</dbReference>
<evidence type="ECO:0000313" key="3">
    <source>
        <dbReference type="EMBL" id="MBC4016753.1"/>
    </source>
</evidence>
<organism evidence="3 4">
    <name type="scientific">Siccirubricoccus deserti</name>
    <dbReference type="NCBI Taxonomy" id="2013562"/>
    <lineage>
        <taxon>Bacteria</taxon>
        <taxon>Pseudomonadati</taxon>
        <taxon>Pseudomonadota</taxon>
        <taxon>Alphaproteobacteria</taxon>
        <taxon>Acetobacterales</taxon>
        <taxon>Roseomonadaceae</taxon>
        <taxon>Siccirubricoccus</taxon>
    </lineage>
</organism>
<name>A0A9X0UEH5_9PROT</name>
<evidence type="ECO:0000256" key="2">
    <source>
        <dbReference type="ARBA" id="ARBA00022842"/>
    </source>
</evidence>
<dbReference type="Gene3D" id="1.10.8.240">
    <property type="entry name" value="CofD-like domain"/>
    <property type="match status" value="1"/>
</dbReference>
<dbReference type="InterPro" id="IPR002882">
    <property type="entry name" value="CofD"/>
</dbReference>
<proteinExistence type="inferred from homology"/>
<dbReference type="EMBL" id="JACOMF010000018">
    <property type="protein sequence ID" value="MBC4016753.1"/>
    <property type="molecule type" value="Genomic_DNA"/>
</dbReference>
<dbReference type="Gene3D" id="3.40.50.10680">
    <property type="entry name" value="CofD-like domains"/>
    <property type="match status" value="1"/>
</dbReference>
<dbReference type="HAMAP" id="MF_01257">
    <property type="entry name" value="CofD"/>
    <property type="match status" value="1"/>
</dbReference>
<keyword evidence="4" id="KW-1185">Reference proteome</keyword>
<dbReference type="EC" id="2.7.8.28" evidence="3"/>
<dbReference type="GO" id="GO:0000287">
    <property type="term" value="F:magnesium ion binding"/>
    <property type="evidence" value="ECO:0007669"/>
    <property type="project" value="InterPro"/>
</dbReference>
<dbReference type="CDD" id="cd07186">
    <property type="entry name" value="CofD_like"/>
    <property type="match status" value="1"/>
</dbReference>
<evidence type="ECO:0000256" key="1">
    <source>
        <dbReference type="ARBA" id="ARBA00022679"/>
    </source>
</evidence>
<gene>
    <name evidence="3" type="ORF">H7965_15635</name>
</gene>
<dbReference type="PANTHER" id="PTHR43007:SF1">
    <property type="entry name" value="2-PHOSPHO-L-LACTATE TRANSFERASE"/>
    <property type="match status" value="1"/>
</dbReference>
<keyword evidence="1 3" id="KW-0808">Transferase</keyword>
<dbReference type="AlphaFoldDB" id="A0A9X0UEH5"/>
<dbReference type="InterPro" id="IPR038136">
    <property type="entry name" value="CofD-like_dom_sf"/>
</dbReference>
<dbReference type="NCBIfam" id="TIGR01819">
    <property type="entry name" value="F420_cofD"/>
    <property type="match status" value="1"/>
</dbReference>
<dbReference type="SUPFAM" id="SSF142338">
    <property type="entry name" value="CofD-like"/>
    <property type="match status" value="1"/>
</dbReference>
<dbReference type="PANTHER" id="PTHR43007">
    <property type="entry name" value="2-PHOSPHO-L-LACTATE TRANSFERASE"/>
    <property type="match status" value="1"/>
</dbReference>
<keyword evidence="2" id="KW-0460">Magnesium</keyword>
<evidence type="ECO:0000313" key="4">
    <source>
        <dbReference type="Proteomes" id="UP000600101"/>
    </source>
</evidence>
<sequence length="332" mass="34802">MVGAGQPGGKPHPRRAGGSLSLNDIVVALSGGIGGAKLALGLSNALPAEELLLVANTGDDFEHLGLHVSPDIDTLTYSLAGLDNQELGWGRRDESWAFMEALGALGGATWFRLGDRDLATHVERTRRLRAGDSLSAITADFARRLGVGPRILPMSDDPVRTRVLTVQGWVDFQDWFVGQQARPAVRAVQFRGAAEARPQPELLATLASGRVRAVVICPSNPLISVEPILAVPGVRDAIAGCGAPVVAVSPIIAGQAVKGPTATMLRDLGTEPSAAAVAQRYGALLQGYVMEPDDDASGIAARVFRAPTLMRGLPDKIALAQVVLNAADRLRA</sequence>
<accession>A0A9X0UEH5</accession>